<dbReference type="InterPro" id="IPR002146">
    <property type="entry name" value="ATP_synth_b/b'su_bac/chlpt"/>
</dbReference>
<keyword evidence="2 12" id="KW-0138">CF(0)</keyword>
<dbReference type="GO" id="GO:0045259">
    <property type="term" value="C:proton-transporting ATP synthase complex"/>
    <property type="evidence" value="ECO:0007669"/>
    <property type="project" value="UniProtKB-KW"/>
</dbReference>
<evidence type="ECO:0000256" key="14">
    <source>
        <dbReference type="SAM" id="Coils"/>
    </source>
</evidence>
<name>A8F0C6_RICM5</name>
<dbReference type="NCBIfam" id="NF005129">
    <property type="entry name" value="PRK06568.1"/>
    <property type="match status" value="1"/>
</dbReference>
<proteinExistence type="inferred from homology"/>
<comment type="function">
    <text evidence="9 12">F(1)F(0) ATP synthase produces ATP from ADP in the presence of a proton or sodium gradient. F-type ATPases consist of two structural domains, F(1) containing the extramembraneous catalytic core and F(0) containing the membrane proton channel, linked together by a central stalk and a peripheral stalk. During catalysis, ATP synthesis in the catalytic domain of F(1) is coupled via a rotary mechanism of the central stalk subunits to proton translocation.</text>
</comment>
<accession>A8F0C6</accession>
<evidence type="ECO:0000313" key="15">
    <source>
        <dbReference type="EMBL" id="ABV84362.1"/>
    </source>
</evidence>
<evidence type="ECO:0000256" key="2">
    <source>
        <dbReference type="ARBA" id="ARBA00022547"/>
    </source>
</evidence>
<evidence type="ECO:0000256" key="10">
    <source>
        <dbReference type="ARBA" id="ARBA00025614"/>
    </source>
</evidence>
<dbReference type="Pfam" id="PF00430">
    <property type="entry name" value="ATP-synt_B"/>
    <property type="match status" value="1"/>
</dbReference>
<keyword evidence="5 12" id="KW-1133">Transmembrane helix</keyword>
<evidence type="ECO:0000256" key="8">
    <source>
        <dbReference type="ARBA" id="ARBA00023310"/>
    </source>
</evidence>
<evidence type="ECO:0000256" key="11">
    <source>
        <dbReference type="ARBA" id="ARBA00037847"/>
    </source>
</evidence>
<dbReference type="AlphaFoldDB" id="A8F0C6"/>
<evidence type="ECO:0000256" key="9">
    <source>
        <dbReference type="ARBA" id="ARBA00025198"/>
    </source>
</evidence>
<feature type="transmembrane region" description="Helical" evidence="12">
    <location>
        <begin position="6"/>
        <end position="23"/>
    </location>
</feature>
<evidence type="ECO:0000256" key="13">
    <source>
        <dbReference type="RuleBase" id="RU003848"/>
    </source>
</evidence>
<keyword evidence="6 12" id="KW-0406">Ion transport</keyword>
<dbReference type="EMBL" id="CP000683">
    <property type="protein sequence ID" value="ABV84362.1"/>
    <property type="molecule type" value="Genomic_DNA"/>
</dbReference>
<evidence type="ECO:0000256" key="1">
    <source>
        <dbReference type="ARBA" id="ARBA00022448"/>
    </source>
</evidence>
<dbReference type="GO" id="GO:0012505">
    <property type="term" value="C:endomembrane system"/>
    <property type="evidence" value="ECO:0007669"/>
    <property type="project" value="UniProtKB-SubCell"/>
</dbReference>
<gene>
    <name evidence="12 15" type="primary">atpF</name>
    <name evidence="15" type="ordered locus">RMA_0025</name>
</gene>
<dbReference type="GO" id="GO:0005886">
    <property type="term" value="C:plasma membrane"/>
    <property type="evidence" value="ECO:0007669"/>
    <property type="project" value="UniProtKB-SubCell"/>
</dbReference>
<feature type="coiled-coil region" evidence="14">
    <location>
        <begin position="31"/>
        <end position="86"/>
    </location>
</feature>
<evidence type="ECO:0000313" key="16">
    <source>
        <dbReference type="Proteomes" id="UP000001311"/>
    </source>
</evidence>
<keyword evidence="4 12" id="KW-0375">Hydrogen ion transport</keyword>
<keyword evidence="12" id="KW-1003">Cell membrane</keyword>
<keyword evidence="3 12" id="KW-0812">Transmembrane</keyword>
<comment type="function">
    <text evidence="10">Component of the F(0) channel, it forms part of the peripheral stalk, linking F(1) to F(0). The b'-subunit is a diverged and duplicated form of b found in plants and photosynthetic bacteria.</text>
</comment>
<reference evidence="15 16" key="1">
    <citation type="journal article" date="2007" name="Genome Res.">
        <title>Lateral gene transfer between obligate intracellular bacteria: evidence from the Rickettsia massiliae genome.</title>
        <authorList>
            <person name="Blanc G."/>
            <person name="Ogata H."/>
            <person name="Robert C."/>
            <person name="Audic S."/>
            <person name="Claverie J.-M."/>
            <person name="Raoult D."/>
        </authorList>
    </citation>
    <scope>NUCLEOTIDE SEQUENCE [LARGE SCALE GENOMIC DNA]</scope>
    <source>
        <strain evidence="16">Mtu5</strain>
    </source>
</reference>
<keyword evidence="12" id="KW-0997">Cell inner membrane</keyword>
<keyword evidence="1 12" id="KW-0813">Transport</keyword>
<evidence type="ECO:0000256" key="4">
    <source>
        <dbReference type="ARBA" id="ARBA00022781"/>
    </source>
</evidence>
<keyword evidence="16" id="KW-1185">Reference proteome</keyword>
<evidence type="ECO:0000256" key="5">
    <source>
        <dbReference type="ARBA" id="ARBA00022989"/>
    </source>
</evidence>
<comment type="subcellular location">
    <subcellularLocation>
        <location evidence="12">Cell inner membrane</location>
        <topology evidence="12">Single-pass membrane protein</topology>
    </subcellularLocation>
    <subcellularLocation>
        <location evidence="11">Endomembrane system</location>
        <topology evidence="11">Single-pass membrane protein</topology>
    </subcellularLocation>
</comment>
<dbReference type="GO" id="GO:0046933">
    <property type="term" value="F:proton-transporting ATP synthase activity, rotational mechanism"/>
    <property type="evidence" value="ECO:0007669"/>
    <property type="project" value="UniProtKB-UniRule"/>
</dbReference>
<keyword evidence="14" id="KW-0175">Coiled coil</keyword>
<keyword evidence="7 12" id="KW-0472">Membrane</keyword>
<evidence type="ECO:0000256" key="7">
    <source>
        <dbReference type="ARBA" id="ARBA00023136"/>
    </source>
</evidence>
<comment type="subunit">
    <text evidence="12">F-type ATPases have 2 components, F(1) - the catalytic core - and F(0) - the membrane proton channel. F(1) has five subunits: alpha(3), beta(3), gamma(1), delta(1), epsilon(1). F(0) has three main subunits: a(1), b(2) and c(10-14). The alpha and beta chains form an alternating ring which encloses part of the gamma chain. F(1) is attached to F(0) by a central stalk formed by the gamma and epsilon chains, while a peripheral stalk is formed by the delta and b chains.</text>
</comment>
<dbReference type="CDD" id="cd06503">
    <property type="entry name" value="ATP-synt_Fo_b"/>
    <property type="match status" value="1"/>
</dbReference>
<dbReference type="HOGENOM" id="CLU_1676510_0_0_5"/>
<sequence length="169" mass="19652">MMNFLDESFWLAVSFVIFVYLVYRPAKKAILNSLDAKILEVQEKVLKAEKLKEDAALLFKHTNAQIKKLETLRSQMIEESNEVTKKIIQEKTKEIEEFLEHKKSDAIQLMQNQKSTASKELQDEFCDEVIKLVSEYFQSVKLSESNIAKNLMDKSDFPQDKGLHSHTNH</sequence>
<evidence type="ECO:0000256" key="12">
    <source>
        <dbReference type="HAMAP-Rule" id="MF_01398"/>
    </source>
</evidence>
<evidence type="ECO:0000256" key="6">
    <source>
        <dbReference type="ARBA" id="ARBA00023065"/>
    </source>
</evidence>
<dbReference type="KEGG" id="rms:RMA_0025"/>
<dbReference type="Proteomes" id="UP000001311">
    <property type="component" value="Chromosome"/>
</dbReference>
<keyword evidence="8 12" id="KW-0066">ATP synthesis</keyword>
<comment type="similarity">
    <text evidence="12 13">Belongs to the ATPase B chain family.</text>
</comment>
<dbReference type="HAMAP" id="MF_01398">
    <property type="entry name" value="ATP_synth_b_bprime"/>
    <property type="match status" value="1"/>
</dbReference>
<protein>
    <recommendedName>
        <fullName evidence="12">ATP synthase subunit b</fullName>
    </recommendedName>
    <alternativeName>
        <fullName evidence="12">ATP synthase F(0) sector subunit b</fullName>
    </alternativeName>
    <alternativeName>
        <fullName evidence="12">ATPase subunit I</fullName>
    </alternativeName>
    <alternativeName>
        <fullName evidence="12">F-type ATPase subunit b</fullName>
        <shortName evidence="12">F-ATPase subunit b</shortName>
    </alternativeName>
</protein>
<organism evidence="15 16">
    <name type="scientific">Rickettsia massiliae (strain Mtu5)</name>
    <dbReference type="NCBI Taxonomy" id="416276"/>
    <lineage>
        <taxon>Bacteria</taxon>
        <taxon>Pseudomonadati</taxon>
        <taxon>Pseudomonadota</taxon>
        <taxon>Alphaproteobacteria</taxon>
        <taxon>Rickettsiales</taxon>
        <taxon>Rickettsiaceae</taxon>
        <taxon>Rickettsieae</taxon>
        <taxon>Rickettsia</taxon>
        <taxon>spotted fever group</taxon>
    </lineage>
</organism>
<evidence type="ECO:0000256" key="3">
    <source>
        <dbReference type="ARBA" id="ARBA00022692"/>
    </source>
</evidence>